<dbReference type="InterPro" id="IPR027417">
    <property type="entry name" value="P-loop_NTPase"/>
</dbReference>
<feature type="binding site" evidence="14">
    <location>
        <position position="508"/>
    </location>
    <ligand>
        <name>Zn(2+)</name>
        <dbReference type="ChEBI" id="CHEBI:29105"/>
        <note>catalytic</note>
    </ligand>
</feature>
<comment type="subcellular location">
    <subcellularLocation>
        <location evidence="14">Cell membrane</location>
        <topology evidence="14">Multi-pass membrane protein</topology>
        <orientation evidence="14">Cytoplasmic side</orientation>
    </subcellularLocation>
    <subcellularLocation>
        <location evidence="1">Membrane</location>
    </subcellularLocation>
</comment>
<keyword evidence="6 14" id="KW-0547">Nucleotide-binding</keyword>
<evidence type="ECO:0000256" key="16">
    <source>
        <dbReference type="SAM" id="MobiDB-lite"/>
    </source>
</evidence>
<dbReference type="InterPro" id="IPR037219">
    <property type="entry name" value="Peptidase_M41-like"/>
</dbReference>
<comment type="similarity">
    <text evidence="13 14">In the central section; belongs to the AAA ATPase family.</text>
</comment>
<dbReference type="InterPro" id="IPR003959">
    <property type="entry name" value="ATPase_AAA_core"/>
</dbReference>
<evidence type="ECO:0000256" key="11">
    <source>
        <dbReference type="ARBA" id="ARBA00023049"/>
    </source>
</evidence>
<dbReference type="Pfam" id="PF00004">
    <property type="entry name" value="AAA"/>
    <property type="match status" value="1"/>
</dbReference>
<evidence type="ECO:0000256" key="14">
    <source>
        <dbReference type="HAMAP-Rule" id="MF_01458"/>
    </source>
</evidence>
<dbReference type="Gene3D" id="1.20.58.760">
    <property type="entry name" value="Peptidase M41"/>
    <property type="match status" value="1"/>
</dbReference>
<protein>
    <recommendedName>
        <fullName evidence="14">ATP-dependent zinc metalloprotease FtsH</fullName>
        <ecNumber evidence="14">3.4.24.-</ecNumber>
    </recommendedName>
</protein>
<dbReference type="GO" id="GO:0006508">
    <property type="term" value="P:proteolysis"/>
    <property type="evidence" value="ECO:0007669"/>
    <property type="project" value="UniProtKB-KW"/>
</dbReference>
<comment type="similarity">
    <text evidence="2 14">In the C-terminal section; belongs to the peptidase M41 family.</text>
</comment>
<dbReference type="HAMAP" id="MF_01458">
    <property type="entry name" value="FtsH"/>
    <property type="match status" value="1"/>
</dbReference>
<dbReference type="GO" id="GO:0008270">
    <property type="term" value="F:zinc ion binding"/>
    <property type="evidence" value="ECO:0007669"/>
    <property type="project" value="UniProtKB-UniRule"/>
</dbReference>
<dbReference type="GO" id="GO:0030163">
    <property type="term" value="P:protein catabolic process"/>
    <property type="evidence" value="ECO:0007669"/>
    <property type="project" value="UniProtKB-UniRule"/>
</dbReference>
<feature type="active site" evidence="14">
    <location>
        <position position="432"/>
    </location>
</feature>
<keyword evidence="14" id="KW-1003">Cell membrane</keyword>
<dbReference type="SUPFAM" id="SSF140990">
    <property type="entry name" value="FtsH protease domain-like"/>
    <property type="match status" value="1"/>
</dbReference>
<feature type="transmembrane region" description="Helical" evidence="14">
    <location>
        <begin position="7"/>
        <end position="27"/>
    </location>
</feature>
<evidence type="ECO:0000256" key="6">
    <source>
        <dbReference type="ARBA" id="ARBA00022741"/>
    </source>
</evidence>
<dbReference type="PANTHER" id="PTHR23076">
    <property type="entry name" value="METALLOPROTEASE M41 FTSH"/>
    <property type="match status" value="1"/>
</dbReference>
<feature type="transmembrane region" description="Helical" evidence="14">
    <location>
        <begin position="117"/>
        <end position="135"/>
    </location>
</feature>
<organism evidence="18 19">
    <name type="scientific">Burkholderia contaminans</name>
    <dbReference type="NCBI Taxonomy" id="488447"/>
    <lineage>
        <taxon>Bacteria</taxon>
        <taxon>Pseudomonadati</taxon>
        <taxon>Pseudomonadota</taxon>
        <taxon>Betaproteobacteria</taxon>
        <taxon>Burkholderiales</taxon>
        <taxon>Burkholderiaceae</taxon>
        <taxon>Burkholderia</taxon>
        <taxon>Burkholderia cepacia complex</taxon>
    </lineage>
</organism>
<keyword evidence="5 14" id="KW-0479">Metal-binding</keyword>
<evidence type="ECO:0000313" key="18">
    <source>
        <dbReference type="EMBL" id="RQT18893.1"/>
    </source>
</evidence>
<feature type="binding site" evidence="14">
    <location>
        <begin position="209"/>
        <end position="216"/>
    </location>
    <ligand>
        <name>ATP</name>
        <dbReference type="ChEBI" id="CHEBI:30616"/>
    </ligand>
</feature>
<dbReference type="InterPro" id="IPR005936">
    <property type="entry name" value="FtsH"/>
</dbReference>
<feature type="binding site" evidence="14">
    <location>
        <position position="435"/>
    </location>
    <ligand>
        <name>Zn(2+)</name>
        <dbReference type="ChEBI" id="CHEBI:29105"/>
        <note>catalytic</note>
    </ligand>
</feature>
<comment type="cofactor">
    <cofactor evidence="14">
        <name>Zn(2+)</name>
        <dbReference type="ChEBI" id="CHEBI:29105"/>
    </cofactor>
    <text evidence="14">Binds 1 zinc ion per subunit.</text>
</comment>
<dbReference type="GO" id="GO:0005886">
    <property type="term" value="C:plasma membrane"/>
    <property type="evidence" value="ECO:0007669"/>
    <property type="project" value="UniProtKB-SubCell"/>
</dbReference>
<sequence length="658" mass="71213">MDRKFDYPGLLIAAGFFVLFAAQLLMLRPTSAPIAYSDFHQLVAARLVDDLEVGPVSISGTLKMPQAGTMLPASEAAAVRQAGAPWRFTTNRVTDEHLTDTLTAAGIRYHGAPDTSWVASLASWLLPLVLFVFIWNMMLRRRGGLQDFTGMGKSRARVYVQQETGITFDDIAGIDEAKAELQQLVAFLRNPDRYQRLGGKIPKGVLVVGAPGTGKTLLARAVAGEAAVPFFSISGSAFVEMFVGVGAARVRDLFEQAKQKAPCIVFVDELDALGKVRGVGPMSGNDEREQTLNQLLVEMDGFQAGSGVIIMAATNRPEILDPALLRPGRFDRHIAIDRPDVNGRRQILGVHVKRVKLADDVDLGELASRTPGFVGADLANVVNEAALHAAELGKQAIGMADFDEAIDRALTGLERKSRVMNAQEKLTIAYHEAGHALVAESRTHCDPVKKVSIIPRGVAALGYTQQVPTEDRYVLRRSELLDRIDALLGGRAAEELVFGDLSTGAQNDLERATAMARHMVMQYGMSEKIGLVTFDDGDTRTGMPGVWHAGDGRCSEHTARMIDDEVHTLLTDAHARVAATLGERRDALERIARRLLQCEVLERDALQALIDGRAEPPAATTPAPDDAAGARGGAVDTEHASAVERDFVAYGPPREPER</sequence>
<keyword evidence="8 14" id="KW-0862">Zinc</keyword>
<feature type="binding site" evidence="14">
    <location>
        <position position="431"/>
    </location>
    <ligand>
        <name>Zn(2+)</name>
        <dbReference type="ChEBI" id="CHEBI:29105"/>
        <note>catalytic</note>
    </ligand>
</feature>
<evidence type="ECO:0000259" key="17">
    <source>
        <dbReference type="SMART" id="SM00382"/>
    </source>
</evidence>
<keyword evidence="10 14" id="KW-1133">Transmembrane helix</keyword>
<comment type="function">
    <text evidence="14">Acts as a processive, ATP-dependent zinc metallopeptidase for both cytoplasmic and membrane proteins. Plays a role in the quality control of integral membrane proteins.</text>
</comment>
<dbReference type="SUPFAM" id="SSF52540">
    <property type="entry name" value="P-loop containing nucleoside triphosphate hydrolases"/>
    <property type="match status" value="1"/>
</dbReference>
<evidence type="ECO:0000256" key="13">
    <source>
        <dbReference type="ARBA" id="ARBA00061570"/>
    </source>
</evidence>
<keyword evidence="12 14" id="KW-0472">Membrane</keyword>
<feature type="compositionally biased region" description="Low complexity" evidence="16">
    <location>
        <begin position="615"/>
        <end position="629"/>
    </location>
</feature>
<dbReference type="InterPro" id="IPR000642">
    <property type="entry name" value="Peptidase_M41"/>
</dbReference>
<comment type="caution">
    <text evidence="18">The sequence shown here is derived from an EMBL/GenBank/DDBJ whole genome shotgun (WGS) entry which is preliminary data.</text>
</comment>
<dbReference type="GO" id="GO:0004222">
    <property type="term" value="F:metalloendopeptidase activity"/>
    <property type="evidence" value="ECO:0007669"/>
    <property type="project" value="InterPro"/>
</dbReference>
<dbReference type="RefSeq" id="WP_124576973.1">
    <property type="nucleotide sequence ID" value="NZ_QTQV01000004.1"/>
</dbReference>
<dbReference type="FunFam" id="1.10.8.60:FF:000001">
    <property type="entry name" value="ATP-dependent zinc metalloprotease FtsH"/>
    <property type="match status" value="1"/>
</dbReference>
<dbReference type="Gene3D" id="3.40.50.300">
    <property type="entry name" value="P-loop containing nucleotide triphosphate hydrolases"/>
    <property type="match status" value="1"/>
</dbReference>
<evidence type="ECO:0000313" key="19">
    <source>
        <dbReference type="Proteomes" id="UP000277921"/>
    </source>
</evidence>
<keyword evidence="3 14" id="KW-0645">Protease</keyword>
<feature type="domain" description="AAA+ ATPase" evidence="17">
    <location>
        <begin position="201"/>
        <end position="340"/>
    </location>
</feature>
<name>A0A3N8RKN8_9BURK</name>
<dbReference type="GO" id="GO:0016887">
    <property type="term" value="F:ATP hydrolysis activity"/>
    <property type="evidence" value="ECO:0007669"/>
    <property type="project" value="UniProtKB-UniRule"/>
</dbReference>
<evidence type="ECO:0000256" key="10">
    <source>
        <dbReference type="ARBA" id="ARBA00022989"/>
    </source>
</evidence>
<evidence type="ECO:0000256" key="1">
    <source>
        <dbReference type="ARBA" id="ARBA00004370"/>
    </source>
</evidence>
<dbReference type="FunFam" id="1.20.58.760:FF:000001">
    <property type="entry name" value="ATP-dependent zinc metalloprotease FtsH"/>
    <property type="match status" value="1"/>
</dbReference>
<dbReference type="GO" id="GO:0005524">
    <property type="term" value="F:ATP binding"/>
    <property type="evidence" value="ECO:0007669"/>
    <property type="project" value="UniProtKB-UniRule"/>
</dbReference>
<dbReference type="EC" id="3.4.24.-" evidence="14"/>
<dbReference type="Proteomes" id="UP000277921">
    <property type="component" value="Unassembled WGS sequence"/>
</dbReference>
<feature type="compositionally biased region" description="Basic and acidic residues" evidence="16">
    <location>
        <begin position="636"/>
        <end position="647"/>
    </location>
</feature>
<dbReference type="CDD" id="cd19501">
    <property type="entry name" value="RecA-like_FtsH"/>
    <property type="match status" value="1"/>
</dbReference>
<keyword evidence="7 14" id="KW-0378">Hydrolase</keyword>
<keyword evidence="11 14" id="KW-0482">Metalloprotease</keyword>
<dbReference type="InterPro" id="IPR041569">
    <property type="entry name" value="AAA_lid_3"/>
</dbReference>
<comment type="subunit">
    <text evidence="14">Homohexamer.</text>
</comment>
<dbReference type="Pfam" id="PF17862">
    <property type="entry name" value="AAA_lid_3"/>
    <property type="match status" value="1"/>
</dbReference>
<evidence type="ECO:0000256" key="8">
    <source>
        <dbReference type="ARBA" id="ARBA00022833"/>
    </source>
</evidence>
<dbReference type="Gene3D" id="1.10.8.60">
    <property type="match status" value="1"/>
</dbReference>
<proteinExistence type="inferred from homology"/>
<keyword evidence="9 14" id="KW-0067">ATP-binding</keyword>
<evidence type="ECO:0000256" key="2">
    <source>
        <dbReference type="ARBA" id="ARBA00010044"/>
    </source>
</evidence>
<dbReference type="SMART" id="SM00382">
    <property type="entry name" value="AAA"/>
    <property type="match status" value="1"/>
</dbReference>
<dbReference type="PROSITE" id="PS00674">
    <property type="entry name" value="AAA"/>
    <property type="match status" value="1"/>
</dbReference>
<reference evidence="18 19" key="1">
    <citation type="submission" date="2018-08" db="EMBL/GenBank/DDBJ databases">
        <title>Comparative analysis of Burkholderia isolates from Puerto Rico.</title>
        <authorList>
            <person name="Hall C."/>
            <person name="Sahl J."/>
            <person name="Wagner D."/>
        </authorList>
    </citation>
    <scope>NUCLEOTIDE SEQUENCE [LARGE SCALE GENOMIC DNA]</scope>
    <source>
        <strain evidence="18 19">Bp9025</strain>
    </source>
</reference>
<dbReference type="GO" id="GO:0004176">
    <property type="term" value="F:ATP-dependent peptidase activity"/>
    <property type="evidence" value="ECO:0007669"/>
    <property type="project" value="InterPro"/>
</dbReference>
<evidence type="ECO:0000256" key="15">
    <source>
        <dbReference type="RuleBase" id="RU003651"/>
    </source>
</evidence>
<evidence type="ECO:0000256" key="9">
    <source>
        <dbReference type="ARBA" id="ARBA00022840"/>
    </source>
</evidence>
<dbReference type="InterPro" id="IPR003593">
    <property type="entry name" value="AAA+_ATPase"/>
</dbReference>
<dbReference type="EMBL" id="QTQV01000004">
    <property type="protein sequence ID" value="RQT18893.1"/>
    <property type="molecule type" value="Genomic_DNA"/>
</dbReference>
<dbReference type="InterPro" id="IPR003960">
    <property type="entry name" value="ATPase_AAA_CS"/>
</dbReference>
<keyword evidence="4 14" id="KW-0812">Transmembrane</keyword>
<evidence type="ECO:0000256" key="7">
    <source>
        <dbReference type="ARBA" id="ARBA00022801"/>
    </source>
</evidence>
<dbReference type="AlphaFoldDB" id="A0A3N8RKN8"/>
<evidence type="ECO:0000256" key="3">
    <source>
        <dbReference type="ARBA" id="ARBA00022670"/>
    </source>
</evidence>
<gene>
    <name evidence="18" type="primary">hflB</name>
    <name evidence="14" type="synonym">ftsH</name>
    <name evidence="18" type="ORF">DF051_08540</name>
</gene>
<comment type="similarity">
    <text evidence="15">Belongs to the AAA ATPase family.</text>
</comment>
<evidence type="ECO:0000256" key="4">
    <source>
        <dbReference type="ARBA" id="ARBA00022692"/>
    </source>
</evidence>
<dbReference type="PANTHER" id="PTHR23076:SF97">
    <property type="entry name" value="ATP-DEPENDENT ZINC METALLOPROTEASE YME1L1"/>
    <property type="match status" value="1"/>
</dbReference>
<accession>A0A3N8RKN8</accession>
<evidence type="ECO:0000256" key="12">
    <source>
        <dbReference type="ARBA" id="ARBA00023136"/>
    </source>
</evidence>
<dbReference type="FunFam" id="3.40.50.300:FF:000001">
    <property type="entry name" value="ATP-dependent zinc metalloprotease FtsH"/>
    <property type="match status" value="1"/>
</dbReference>
<dbReference type="Pfam" id="PF01434">
    <property type="entry name" value="Peptidase_M41"/>
    <property type="match status" value="1"/>
</dbReference>
<evidence type="ECO:0000256" key="5">
    <source>
        <dbReference type="ARBA" id="ARBA00022723"/>
    </source>
</evidence>
<dbReference type="NCBIfam" id="TIGR01241">
    <property type="entry name" value="FtsH_fam"/>
    <property type="match status" value="1"/>
</dbReference>
<feature type="region of interest" description="Disordered" evidence="16">
    <location>
        <begin position="612"/>
        <end position="658"/>
    </location>
</feature>